<comment type="caution">
    <text evidence="8">The sequence shown here is derived from an EMBL/GenBank/DDBJ whole genome shotgun (WGS) entry which is preliminary data.</text>
</comment>
<comment type="similarity">
    <text evidence="2">Belongs to the GtrA family.</text>
</comment>
<feature type="transmembrane region" description="Helical" evidence="6">
    <location>
        <begin position="110"/>
        <end position="127"/>
    </location>
</feature>
<comment type="subcellular location">
    <subcellularLocation>
        <location evidence="1">Membrane</location>
        <topology evidence="1">Multi-pass membrane protein</topology>
    </subcellularLocation>
</comment>
<dbReference type="AlphaFoldDB" id="A0A930B9S9"/>
<keyword evidence="4 6" id="KW-1133">Transmembrane helix</keyword>
<name>A0A930B9S9_9FIRM</name>
<feature type="transmembrane region" description="Helical" evidence="6">
    <location>
        <begin position="12"/>
        <end position="34"/>
    </location>
</feature>
<feature type="transmembrane region" description="Helical" evidence="6">
    <location>
        <begin position="40"/>
        <end position="59"/>
    </location>
</feature>
<evidence type="ECO:0000256" key="5">
    <source>
        <dbReference type="ARBA" id="ARBA00023136"/>
    </source>
</evidence>
<organism evidence="8 9">
    <name type="scientific">Dialister invisus</name>
    <dbReference type="NCBI Taxonomy" id="218538"/>
    <lineage>
        <taxon>Bacteria</taxon>
        <taxon>Bacillati</taxon>
        <taxon>Bacillota</taxon>
        <taxon>Negativicutes</taxon>
        <taxon>Veillonellales</taxon>
        <taxon>Veillonellaceae</taxon>
        <taxon>Dialister</taxon>
    </lineage>
</organism>
<keyword evidence="3 6" id="KW-0812">Transmembrane</keyword>
<dbReference type="InterPro" id="IPR007267">
    <property type="entry name" value="GtrA_DPMS_TM"/>
</dbReference>
<dbReference type="PANTHER" id="PTHR38459:SF1">
    <property type="entry name" value="PROPHAGE BACTOPRENOL-LINKED GLUCOSE TRANSLOCASE HOMOLOG"/>
    <property type="match status" value="1"/>
</dbReference>
<evidence type="ECO:0000256" key="2">
    <source>
        <dbReference type="ARBA" id="ARBA00009399"/>
    </source>
</evidence>
<dbReference type="InterPro" id="IPR051401">
    <property type="entry name" value="GtrA_CellWall_Glycosyl"/>
</dbReference>
<gene>
    <name evidence="8" type="ORF">HXL70_08740</name>
</gene>
<keyword evidence="5 6" id="KW-0472">Membrane</keyword>
<proteinExistence type="inferred from homology"/>
<evidence type="ECO:0000259" key="7">
    <source>
        <dbReference type="Pfam" id="PF04138"/>
    </source>
</evidence>
<accession>A0A930B9S9</accession>
<evidence type="ECO:0000256" key="4">
    <source>
        <dbReference type="ARBA" id="ARBA00022989"/>
    </source>
</evidence>
<dbReference type="PANTHER" id="PTHR38459">
    <property type="entry name" value="PROPHAGE BACTOPRENOL-LINKED GLUCOSE TRANSLOCASE HOMOLOG"/>
    <property type="match status" value="1"/>
</dbReference>
<evidence type="ECO:0000256" key="6">
    <source>
        <dbReference type="SAM" id="Phobius"/>
    </source>
</evidence>
<feature type="transmembrane region" description="Helical" evidence="6">
    <location>
        <begin position="80"/>
        <end position="98"/>
    </location>
</feature>
<dbReference type="Pfam" id="PF04138">
    <property type="entry name" value="GtrA_DPMS_TM"/>
    <property type="match status" value="1"/>
</dbReference>
<evidence type="ECO:0000313" key="9">
    <source>
        <dbReference type="Proteomes" id="UP000757890"/>
    </source>
</evidence>
<dbReference type="GO" id="GO:0000271">
    <property type="term" value="P:polysaccharide biosynthetic process"/>
    <property type="evidence" value="ECO:0007669"/>
    <property type="project" value="InterPro"/>
</dbReference>
<evidence type="ECO:0000313" key="8">
    <source>
        <dbReference type="EMBL" id="MBF1130104.1"/>
    </source>
</evidence>
<dbReference type="GO" id="GO:0005886">
    <property type="term" value="C:plasma membrane"/>
    <property type="evidence" value="ECO:0007669"/>
    <property type="project" value="TreeGrafter"/>
</dbReference>
<evidence type="ECO:0000256" key="1">
    <source>
        <dbReference type="ARBA" id="ARBA00004141"/>
    </source>
</evidence>
<reference evidence="8" key="1">
    <citation type="submission" date="2020-04" db="EMBL/GenBank/DDBJ databases">
        <title>Deep metagenomics examines the oral microbiome during advanced dental caries in children, revealing novel taxa and co-occurrences with host molecules.</title>
        <authorList>
            <person name="Baker J.L."/>
            <person name="Morton J.T."/>
            <person name="Dinis M."/>
            <person name="Alvarez R."/>
            <person name="Tran N.C."/>
            <person name="Knight R."/>
            <person name="Edlund A."/>
        </authorList>
    </citation>
    <scope>NUCLEOTIDE SEQUENCE</scope>
    <source>
        <strain evidence="8">JCVI_32_bin.14</strain>
    </source>
</reference>
<dbReference type="EMBL" id="JABZMK010000099">
    <property type="protein sequence ID" value="MBF1130104.1"/>
    <property type="molecule type" value="Genomic_DNA"/>
</dbReference>
<dbReference type="Proteomes" id="UP000757890">
    <property type="component" value="Unassembled WGS sequence"/>
</dbReference>
<feature type="domain" description="GtrA/DPMS transmembrane" evidence="7">
    <location>
        <begin position="16"/>
        <end position="129"/>
    </location>
</feature>
<sequence length="130" mass="15188">MIQGENQKRTFIQFIKFGIVGLSNTAIGLGTYYLFLFFGFHYLIANILSWIISVFNAFYWNNRYVFPNHTAWFRALARTYLSYGFSFLFGCAVLYALVDWCGMSDKIAPLLTLLITIPLNFVLNKFWTFK</sequence>
<protein>
    <submittedName>
        <fullName evidence="8">GtrA family protein</fullName>
    </submittedName>
</protein>
<evidence type="ECO:0000256" key="3">
    <source>
        <dbReference type="ARBA" id="ARBA00022692"/>
    </source>
</evidence>